<evidence type="ECO:0000313" key="17">
    <source>
        <dbReference type="EMBL" id="CAL4072027.1"/>
    </source>
</evidence>
<dbReference type="PROSITE" id="PS01358">
    <property type="entry name" value="ZF_RANBP2_1"/>
    <property type="match status" value="3"/>
</dbReference>
<dbReference type="InterPro" id="IPR041294">
    <property type="entry name" value="AnkUBD"/>
</dbReference>
<keyword evidence="10" id="KW-0378">Hydrolase</keyword>
<feature type="non-terminal residue" evidence="17">
    <location>
        <position position="870"/>
    </location>
</feature>
<accession>A0AAV2Q595</accession>
<dbReference type="EC" id="3.4.19.12" evidence="3"/>
<dbReference type="Proteomes" id="UP001497623">
    <property type="component" value="Unassembled WGS sequence"/>
</dbReference>
<evidence type="ECO:0000256" key="3">
    <source>
        <dbReference type="ARBA" id="ARBA00012759"/>
    </source>
</evidence>
<dbReference type="EMBL" id="CAXKWB010004094">
    <property type="protein sequence ID" value="CAL4072027.1"/>
    <property type="molecule type" value="Genomic_DNA"/>
</dbReference>
<evidence type="ECO:0000259" key="16">
    <source>
        <dbReference type="PROSITE" id="PS50802"/>
    </source>
</evidence>
<dbReference type="GO" id="GO:0071947">
    <property type="term" value="P:protein deubiquitination involved in ubiquitin-dependent protein catabolic process"/>
    <property type="evidence" value="ECO:0007669"/>
    <property type="project" value="TreeGrafter"/>
</dbReference>
<evidence type="ECO:0000259" key="15">
    <source>
        <dbReference type="PROSITE" id="PS50199"/>
    </source>
</evidence>
<dbReference type="GO" id="GO:0030177">
    <property type="term" value="P:positive regulation of Wnt signaling pathway"/>
    <property type="evidence" value="ECO:0007669"/>
    <property type="project" value="TreeGrafter"/>
</dbReference>
<evidence type="ECO:0000256" key="13">
    <source>
        <dbReference type="PROSITE-ProRule" id="PRU00322"/>
    </source>
</evidence>
<dbReference type="InterPro" id="IPR049768">
    <property type="entry name" value="ZRANB1_OTU"/>
</dbReference>
<dbReference type="SUPFAM" id="SSF90209">
    <property type="entry name" value="Ran binding protein zinc finger-like"/>
    <property type="match status" value="2"/>
</dbReference>
<evidence type="ECO:0000256" key="14">
    <source>
        <dbReference type="SAM" id="MobiDB-lite"/>
    </source>
</evidence>
<dbReference type="GO" id="GO:0070530">
    <property type="term" value="F:K63-linked polyubiquitin modification-dependent protein binding"/>
    <property type="evidence" value="ECO:0007669"/>
    <property type="project" value="TreeGrafter"/>
</dbReference>
<dbReference type="InterPro" id="IPR001876">
    <property type="entry name" value="Znf_RanBP2"/>
</dbReference>
<comment type="caution">
    <text evidence="17">The sequence shown here is derived from an EMBL/GenBank/DDBJ whole genome shotgun (WGS) entry which is preliminary data.</text>
</comment>
<dbReference type="PROSITE" id="PS50802">
    <property type="entry name" value="OTU"/>
    <property type="match status" value="1"/>
</dbReference>
<keyword evidence="12" id="KW-0862">Zinc</keyword>
<sequence>MRNGNKWSCGHCTYHNFNNTVKCTMCSLPRSPNLIVEPGADIYQLGGCQAVSPTNQLPSRRSNSPISPPQVPKPADLNDEKWNCSFCTYRNYMRAIRCTQCRNTRVSLSDQMSNLILNKSNKMPSPPNSNIKNTGRTVNAIITQGSTPSTNSQTVSLSPNRGNDAGSGGGRGGSPQSQGTVGGVVGAGAERESPGGAGRYSPQGAGGIPQPPVDPKVPNYKWRCLACTYENWPRSNRCVMCASPKSSSPGTQGQHQQNQQHQQPARLATPPPPSGNSKNNNQLINKKNSPPLIPKGIDSSNEHVLPTKVEIISETSNNTEALQQSENNAKNRENINEINKSKRSESQQQLSQAPLQIQQEQLVHQRSNINDNIENSTLSLTVNNPSSGGVRALSGEGGAVALNNYETERLLRQLRRRLREADWAWLNACNGVVEGNYEPVEAYLSAGGDPMRQLTNADVKLLSRPSAFDEGHTLVHLAIRFGREDLLATILSRMDGGGTGVKRVPSYVAPDLATDIRRQISASIRTRKGPFPCQFVVELVTYSLPAEIEELPGSVQEQLLEELLDRDAQKQLEEDSPIINWCLEITDRLGSRLYALWNRTAGDCLLDSVLQSTWGVFDRDNVLRRALADSLAESSQLFYPRWKEYERWQARLLDYYVPDGQVLEEWAELICLASQPGAALEQLHIFVLAHILRRPIVVYGVKCVKSFRGEDLGYARFEGVYLPLLWETSFCWKSPIALGYTRGHFSALVPMEPESPDNLGAGAILDAGESQVVFLPLMTSDAKLLPVHFLTQAEVGCEESLLRQWLEVCVSEGGVLVAQQHLTKKPLNVAQMTEEWLNHYRRLAQMECAGYHRPITTLGGYSSDGDSEEE</sequence>
<dbReference type="GO" id="GO:0016055">
    <property type="term" value="P:Wnt signaling pathway"/>
    <property type="evidence" value="ECO:0007669"/>
    <property type="project" value="UniProtKB-KW"/>
</dbReference>
<dbReference type="Pfam" id="PF02338">
    <property type="entry name" value="OTU"/>
    <property type="match status" value="1"/>
</dbReference>
<reference evidence="17 18" key="1">
    <citation type="submission" date="2024-05" db="EMBL/GenBank/DDBJ databases">
        <authorList>
            <person name="Wallberg A."/>
        </authorList>
    </citation>
    <scope>NUCLEOTIDE SEQUENCE [LARGE SCALE GENOMIC DNA]</scope>
</reference>
<feature type="compositionally biased region" description="Low complexity" evidence="14">
    <location>
        <begin position="252"/>
        <end position="263"/>
    </location>
</feature>
<keyword evidence="9" id="KW-0833">Ubl conjugation pathway</keyword>
<proteinExistence type="inferred from homology"/>
<dbReference type="GO" id="GO:0016477">
    <property type="term" value="P:cell migration"/>
    <property type="evidence" value="ECO:0007669"/>
    <property type="project" value="TreeGrafter"/>
</dbReference>
<comment type="catalytic activity">
    <reaction evidence="1">
        <text>Thiol-dependent hydrolysis of ester, thioester, amide, peptide and isopeptide bonds formed by the C-terminal Gly of ubiquitin (a 76-residue protein attached to proteins as an intracellular targeting signal).</text>
        <dbReference type="EC" id="3.4.19.12"/>
    </reaction>
</comment>
<dbReference type="GO" id="GO:1990168">
    <property type="term" value="P:protein K33-linked deubiquitination"/>
    <property type="evidence" value="ECO:0007669"/>
    <property type="project" value="TreeGrafter"/>
</dbReference>
<dbReference type="Gene3D" id="2.30.30.380">
    <property type="entry name" value="Zn-finger domain of Sec23/24"/>
    <property type="match status" value="1"/>
</dbReference>
<gene>
    <name evidence="17" type="ORF">MNOR_LOCUS8721</name>
</gene>
<evidence type="ECO:0000256" key="1">
    <source>
        <dbReference type="ARBA" id="ARBA00000707"/>
    </source>
</evidence>
<keyword evidence="8 13" id="KW-0863">Zinc-finger</keyword>
<evidence type="ECO:0000256" key="9">
    <source>
        <dbReference type="ARBA" id="ARBA00022786"/>
    </source>
</evidence>
<keyword evidence="18" id="KW-1185">Reference proteome</keyword>
<evidence type="ECO:0000256" key="5">
    <source>
        <dbReference type="ARBA" id="ARBA00022687"/>
    </source>
</evidence>
<evidence type="ECO:0000256" key="10">
    <source>
        <dbReference type="ARBA" id="ARBA00022801"/>
    </source>
</evidence>
<dbReference type="GO" id="GO:0035523">
    <property type="term" value="P:protein K29-linked deubiquitination"/>
    <property type="evidence" value="ECO:0007669"/>
    <property type="project" value="TreeGrafter"/>
</dbReference>
<evidence type="ECO:0000256" key="4">
    <source>
        <dbReference type="ARBA" id="ARBA00022670"/>
    </source>
</evidence>
<evidence type="ECO:0000256" key="6">
    <source>
        <dbReference type="ARBA" id="ARBA00022723"/>
    </source>
</evidence>
<evidence type="ECO:0000313" key="18">
    <source>
        <dbReference type="Proteomes" id="UP001497623"/>
    </source>
</evidence>
<dbReference type="Pfam" id="PF18418">
    <property type="entry name" value="AnkUBD"/>
    <property type="match status" value="1"/>
</dbReference>
<feature type="domain" description="RanBP2-type" evidence="15">
    <location>
        <begin position="217"/>
        <end position="247"/>
    </location>
</feature>
<keyword evidence="11" id="KW-0788">Thiol protease</keyword>
<dbReference type="GO" id="GO:0005737">
    <property type="term" value="C:cytoplasm"/>
    <property type="evidence" value="ECO:0007669"/>
    <property type="project" value="TreeGrafter"/>
</dbReference>
<comment type="similarity">
    <text evidence="2">Belongs to the peptidase C64 family.</text>
</comment>
<dbReference type="SMART" id="SM00547">
    <property type="entry name" value="ZnF_RBZ"/>
    <property type="match status" value="3"/>
</dbReference>
<feature type="region of interest" description="Disordered" evidence="14">
    <location>
        <begin position="242"/>
        <end position="301"/>
    </location>
</feature>
<dbReference type="InterPro" id="IPR003323">
    <property type="entry name" value="OTU_dom"/>
</dbReference>
<dbReference type="GO" id="GO:0004843">
    <property type="term" value="F:cysteine-type deubiquitinase activity"/>
    <property type="evidence" value="ECO:0007669"/>
    <property type="project" value="UniProtKB-EC"/>
</dbReference>
<feature type="domain" description="OTU" evidence="16">
    <location>
        <begin position="593"/>
        <end position="751"/>
    </location>
</feature>
<dbReference type="InterPro" id="IPR051346">
    <property type="entry name" value="OTU_Deubiquitinase"/>
</dbReference>
<dbReference type="CDD" id="cd22767">
    <property type="entry name" value="OTU_ZRANB1"/>
    <property type="match status" value="1"/>
</dbReference>
<name>A0AAV2Q595_MEGNR</name>
<protein>
    <recommendedName>
        <fullName evidence="3">ubiquitinyl hydrolase 1</fullName>
        <ecNumber evidence="3">3.4.19.12</ecNumber>
    </recommendedName>
</protein>
<dbReference type="Pfam" id="PF00641">
    <property type="entry name" value="Zn_ribbon_RanBP"/>
    <property type="match status" value="3"/>
</dbReference>
<evidence type="ECO:0000256" key="8">
    <source>
        <dbReference type="ARBA" id="ARBA00022771"/>
    </source>
</evidence>
<dbReference type="PANTHER" id="PTHR13367">
    <property type="entry name" value="UBIQUITIN THIOESTERASE"/>
    <property type="match status" value="1"/>
</dbReference>
<dbReference type="AlphaFoldDB" id="A0AAV2Q595"/>
<evidence type="ECO:0000256" key="12">
    <source>
        <dbReference type="ARBA" id="ARBA00022833"/>
    </source>
</evidence>
<dbReference type="PANTHER" id="PTHR13367:SF28">
    <property type="entry name" value="UBIQUITIN THIOESTERASE ZRANB1"/>
    <property type="match status" value="1"/>
</dbReference>
<dbReference type="GO" id="GO:0007010">
    <property type="term" value="P:cytoskeleton organization"/>
    <property type="evidence" value="ECO:0007669"/>
    <property type="project" value="TreeGrafter"/>
</dbReference>
<evidence type="ECO:0000256" key="7">
    <source>
        <dbReference type="ARBA" id="ARBA00022737"/>
    </source>
</evidence>
<dbReference type="GO" id="GO:0005634">
    <property type="term" value="C:nucleus"/>
    <property type="evidence" value="ECO:0007669"/>
    <property type="project" value="TreeGrafter"/>
</dbReference>
<dbReference type="GO" id="GO:0008270">
    <property type="term" value="F:zinc ion binding"/>
    <property type="evidence" value="ECO:0007669"/>
    <property type="project" value="UniProtKB-KW"/>
</dbReference>
<keyword evidence="6" id="KW-0479">Metal-binding</keyword>
<keyword evidence="7" id="KW-0677">Repeat</keyword>
<dbReference type="Gene3D" id="4.10.1060.10">
    <property type="entry name" value="Zinc finger, RanBP2-type"/>
    <property type="match status" value="1"/>
</dbReference>
<keyword evidence="4" id="KW-0645">Protease</keyword>
<evidence type="ECO:0000256" key="2">
    <source>
        <dbReference type="ARBA" id="ARBA00005865"/>
    </source>
</evidence>
<organism evidence="17 18">
    <name type="scientific">Meganyctiphanes norvegica</name>
    <name type="common">Northern krill</name>
    <name type="synonym">Thysanopoda norvegica</name>
    <dbReference type="NCBI Taxonomy" id="48144"/>
    <lineage>
        <taxon>Eukaryota</taxon>
        <taxon>Metazoa</taxon>
        <taxon>Ecdysozoa</taxon>
        <taxon>Arthropoda</taxon>
        <taxon>Crustacea</taxon>
        <taxon>Multicrustacea</taxon>
        <taxon>Malacostraca</taxon>
        <taxon>Eumalacostraca</taxon>
        <taxon>Eucarida</taxon>
        <taxon>Euphausiacea</taxon>
        <taxon>Euphausiidae</taxon>
        <taxon>Meganyctiphanes</taxon>
    </lineage>
</organism>
<feature type="region of interest" description="Disordered" evidence="14">
    <location>
        <begin position="54"/>
        <end position="74"/>
    </location>
</feature>
<evidence type="ECO:0000256" key="11">
    <source>
        <dbReference type="ARBA" id="ARBA00022807"/>
    </source>
</evidence>
<dbReference type="PROSITE" id="PS50199">
    <property type="entry name" value="ZF_RANBP2_2"/>
    <property type="match status" value="3"/>
</dbReference>
<feature type="region of interest" description="Disordered" evidence="14">
    <location>
        <begin position="143"/>
        <end position="214"/>
    </location>
</feature>
<feature type="domain" description="RanBP2-type" evidence="15">
    <location>
        <begin position="78"/>
        <end position="107"/>
    </location>
</feature>
<dbReference type="Gene3D" id="1.25.40.560">
    <property type="match status" value="1"/>
</dbReference>
<keyword evidence="5" id="KW-0879">Wnt signaling pathway</keyword>
<feature type="compositionally biased region" description="Polar residues" evidence="14">
    <location>
        <begin position="143"/>
        <end position="158"/>
    </location>
</feature>
<feature type="domain" description="RanBP2-type" evidence="15">
    <location>
        <begin position="2"/>
        <end position="32"/>
    </location>
</feature>
<dbReference type="InterPro" id="IPR036443">
    <property type="entry name" value="Znf_RanBP2_sf"/>
</dbReference>